<dbReference type="Gene3D" id="3.20.20.100">
    <property type="entry name" value="NADP-dependent oxidoreductase domain"/>
    <property type="match status" value="2"/>
</dbReference>
<dbReference type="PROSITE" id="PS00062">
    <property type="entry name" value="ALDOKETO_REDUCTASE_2"/>
    <property type="match status" value="2"/>
</dbReference>
<dbReference type="InterPro" id="IPR036812">
    <property type="entry name" value="NAD(P)_OxRdtase_dom_sf"/>
</dbReference>
<organism evidence="5">
    <name type="scientific">Medioppia subpectinata</name>
    <dbReference type="NCBI Taxonomy" id="1979941"/>
    <lineage>
        <taxon>Eukaryota</taxon>
        <taxon>Metazoa</taxon>
        <taxon>Ecdysozoa</taxon>
        <taxon>Arthropoda</taxon>
        <taxon>Chelicerata</taxon>
        <taxon>Arachnida</taxon>
        <taxon>Acari</taxon>
        <taxon>Acariformes</taxon>
        <taxon>Sarcoptiformes</taxon>
        <taxon>Oribatida</taxon>
        <taxon>Brachypylina</taxon>
        <taxon>Oppioidea</taxon>
        <taxon>Oppiidae</taxon>
        <taxon>Medioppia</taxon>
    </lineage>
</organism>
<dbReference type="InterPro" id="IPR018170">
    <property type="entry name" value="Aldo/ket_reductase_CS"/>
</dbReference>
<evidence type="ECO:0000313" key="6">
    <source>
        <dbReference type="Proteomes" id="UP000759131"/>
    </source>
</evidence>
<dbReference type="SUPFAM" id="SSF51430">
    <property type="entry name" value="NAD(P)-linked oxidoreductase"/>
    <property type="match status" value="2"/>
</dbReference>
<dbReference type="PROSITE" id="PS00798">
    <property type="entry name" value="ALDOKETO_REDUCTASE_1"/>
    <property type="match status" value="2"/>
</dbReference>
<dbReference type="FunFam" id="3.20.20.100:FF:000002">
    <property type="entry name" value="2,5-diketo-D-gluconic acid reductase A"/>
    <property type="match status" value="2"/>
</dbReference>
<evidence type="ECO:0000256" key="1">
    <source>
        <dbReference type="ARBA" id="ARBA00007905"/>
    </source>
</evidence>
<dbReference type="PANTHER" id="PTHR43827:SF3">
    <property type="entry name" value="NADP-DEPENDENT OXIDOREDUCTASE DOMAIN-CONTAINING PROTEIN"/>
    <property type="match status" value="1"/>
</dbReference>
<proteinExistence type="inferred from homology"/>
<comment type="similarity">
    <text evidence="1">Belongs to the aldo/keto reductase family.</text>
</comment>
<keyword evidence="2" id="KW-0521">NADP</keyword>
<evidence type="ECO:0000259" key="4">
    <source>
        <dbReference type="Pfam" id="PF00248"/>
    </source>
</evidence>
<dbReference type="PANTHER" id="PTHR43827">
    <property type="entry name" value="2,5-DIKETO-D-GLUCONIC ACID REDUCTASE"/>
    <property type="match status" value="1"/>
</dbReference>
<dbReference type="InterPro" id="IPR023210">
    <property type="entry name" value="NADP_OxRdtase_dom"/>
</dbReference>
<dbReference type="EMBL" id="OC860754">
    <property type="protein sequence ID" value="CAD7628865.1"/>
    <property type="molecule type" value="Genomic_DNA"/>
</dbReference>
<feature type="domain" description="NADP-dependent oxidoreductase" evidence="4">
    <location>
        <begin position="300"/>
        <end position="553"/>
    </location>
</feature>
<reference evidence="5" key="1">
    <citation type="submission" date="2020-11" db="EMBL/GenBank/DDBJ databases">
        <authorList>
            <person name="Tran Van P."/>
        </authorList>
    </citation>
    <scope>NUCLEOTIDE SEQUENCE</scope>
</reference>
<sequence length="555" mass="61342">MKSRTIRLNSGYDCPLVGIGTGGFRTGGPPQGKVAIQLIHDAIDSGYRHIDTASAYGNEKAIGQAVTEVLAKGVIKRQELFITTKLMPNPTNTREETLKSVQLSIQNLNTSYVDLMLIHMPSDDVAVNDKVWSALEEAVAQKLIRSIGVSNFNAQQIDSLLKNAKVVPAMLQVESHPQVNQRQLISYSDKHGIHLTAYSPLGAGTLIKNPTIVSIGKSHNKSAATVMIRWQVQRGVVAIPKSLKLNYIKENIDVFDWTLTDNEMKVNNTINEYVILSIALADDNASKTFRLNNGVDCPVIGLGTGGFDGAPQGELVKQMVRDAIDVGYRLIDTAAYYGNEEAIGDAVNKVVTSGKVRRDELFISTKVFLLIGQSIHISRAETVENVRIGIQKLNQTYVDMILFHFPSESDEINREVWSGLEDALNQGLVRAIGVSNFNVQQLESLIQTANVLPAMNQIESHPQLSQRQLLDYCSRYKIRVTAYSPLGAGTLISNSKLISIGNKYNKTSAQVMIRWQIQRGVVAIPKSTKANRLRDNFNVFDFSLTDEEMNIIENM</sequence>
<evidence type="ECO:0000313" key="5">
    <source>
        <dbReference type="EMBL" id="CAD7628865.1"/>
    </source>
</evidence>
<keyword evidence="6" id="KW-1185">Reference proteome</keyword>
<dbReference type="PRINTS" id="PR00069">
    <property type="entry name" value="ALDKETRDTASE"/>
</dbReference>
<dbReference type="InterPro" id="IPR020471">
    <property type="entry name" value="AKR"/>
</dbReference>
<accession>A0A7R9KT17</accession>
<dbReference type="OrthoDB" id="416253at2759"/>
<protein>
    <recommendedName>
        <fullName evidence="4">NADP-dependent oxidoreductase domain-containing protein</fullName>
    </recommendedName>
</protein>
<dbReference type="AlphaFoldDB" id="A0A7R9KT17"/>
<dbReference type="Proteomes" id="UP000759131">
    <property type="component" value="Unassembled WGS sequence"/>
</dbReference>
<name>A0A7R9KT17_9ACAR</name>
<dbReference type="Pfam" id="PF00248">
    <property type="entry name" value="Aldo_ket_red"/>
    <property type="match status" value="2"/>
</dbReference>
<gene>
    <name evidence="5" type="ORF">OSB1V03_LOCUS9284</name>
</gene>
<keyword evidence="3" id="KW-0560">Oxidoreductase</keyword>
<feature type="domain" description="NADP-dependent oxidoreductase" evidence="4">
    <location>
        <begin position="18"/>
        <end position="265"/>
    </location>
</feature>
<dbReference type="CDD" id="cd19071">
    <property type="entry name" value="AKR_AKR1-5-like"/>
    <property type="match status" value="2"/>
</dbReference>
<evidence type="ECO:0000256" key="3">
    <source>
        <dbReference type="ARBA" id="ARBA00023002"/>
    </source>
</evidence>
<dbReference type="GO" id="GO:0016616">
    <property type="term" value="F:oxidoreductase activity, acting on the CH-OH group of donors, NAD or NADP as acceptor"/>
    <property type="evidence" value="ECO:0007669"/>
    <property type="project" value="UniProtKB-ARBA"/>
</dbReference>
<dbReference type="EMBL" id="CAJPIZ010006179">
    <property type="protein sequence ID" value="CAG2109295.1"/>
    <property type="molecule type" value="Genomic_DNA"/>
</dbReference>
<evidence type="ECO:0000256" key="2">
    <source>
        <dbReference type="ARBA" id="ARBA00022857"/>
    </source>
</evidence>